<dbReference type="SMART" id="SM00408">
    <property type="entry name" value="IGc2"/>
    <property type="match status" value="2"/>
</dbReference>
<keyword evidence="5" id="KW-1017">Isopeptide bond</keyword>
<name>A0A8C0XKV9_CASCN</name>
<feature type="domain" description="TIR" evidence="23">
    <location>
        <begin position="378"/>
        <end position="538"/>
    </location>
</feature>
<evidence type="ECO:0000259" key="23">
    <source>
        <dbReference type="PROSITE" id="PS50104"/>
    </source>
</evidence>
<comment type="function">
    <text evidence="20">Receptor for interleukin-33 (IL-33) which plays crucial roles in innate and adaptive immunity, contributing to tissue homeostasis and responses to environmental stresses together with coreceptor IL1RAP. Its stimulation recruits MYD88, IRAK1, IRAK4, and TRAF6, followed by phosphorylation of MAPK3/ERK1 and/or MAPK1/ERK2, MAPK14, and MAPK8. Possibly involved in helper T-cell function. Upon tissue injury, induces UCP2-dependent mitochondrial rewiring that attenuates the generation of reactive oxygen species and preserves the integrity of Krebs cycle required for persistent production of itaconate and subsequent GATA3-dependent differentiation of inflammation-resolving alternatively activated macrophages.</text>
</comment>
<evidence type="ECO:0000256" key="19">
    <source>
        <dbReference type="ARBA" id="ARBA00053357"/>
    </source>
</evidence>
<evidence type="ECO:0000256" key="4">
    <source>
        <dbReference type="ARBA" id="ARBA00022475"/>
    </source>
</evidence>
<dbReference type="GO" id="GO:0005576">
    <property type="term" value="C:extracellular region"/>
    <property type="evidence" value="ECO:0007669"/>
    <property type="project" value="UniProtKB-SubCell"/>
</dbReference>
<evidence type="ECO:0000256" key="9">
    <source>
        <dbReference type="ARBA" id="ARBA00022737"/>
    </source>
</evidence>
<comment type="function">
    <text evidence="19">Inhibits IL-33 signaling.</text>
</comment>
<keyword evidence="11" id="KW-0832">Ubl conjugation</keyword>
<keyword evidence="12 22" id="KW-1133">Transmembrane helix</keyword>
<evidence type="ECO:0000313" key="25">
    <source>
        <dbReference type="Ensembl" id="ENSCCNP00000024816.1"/>
    </source>
</evidence>
<dbReference type="PANTHER" id="PTHR11890">
    <property type="entry name" value="INTERLEUKIN-1 RECEPTOR FAMILY MEMBER"/>
    <property type="match status" value="1"/>
</dbReference>
<keyword evidence="18" id="KW-0393">Immunoglobulin domain</keyword>
<dbReference type="FunFam" id="3.40.50.10140:FF:000002">
    <property type="entry name" value="Interleukin 1 receptor accessory protein"/>
    <property type="match status" value="1"/>
</dbReference>
<evidence type="ECO:0000256" key="21">
    <source>
        <dbReference type="ARBA" id="ARBA00069773"/>
    </source>
</evidence>
<comment type="subcellular location">
    <subcellularLocation>
        <location evidence="1">Cell membrane</location>
        <topology evidence="1">Single-pass type I membrane protein</topology>
    </subcellularLocation>
    <subcellularLocation>
        <location evidence="2">Secreted</location>
    </subcellularLocation>
</comment>
<dbReference type="SUPFAM" id="SSF52200">
    <property type="entry name" value="Toll/Interleukin receptor TIR domain"/>
    <property type="match status" value="1"/>
</dbReference>
<keyword evidence="14 22" id="KW-0472">Membrane</keyword>
<dbReference type="InterPro" id="IPR013151">
    <property type="entry name" value="Immunoglobulin_dom"/>
</dbReference>
<dbReference type="InterPro" id="IPR015621">
    <property type="entry name" value="IL-1_rcpt_fam"/>
</dbReference>
<dbReference type="SUPFAM" id="SSF48726">
    <property type="entry name" value="Immunoglobulin"/>
    <property type="match status" value="3"/>
</dbReference>
<evidence type="ECO:0000256" key="11">
    <source>
        <dbReference type="ARBA" id="ARBA00022843"/>
    </source>
</evidence>
<dbReference type="Pfam" id="PF01582">
    <property type="entry name" value="TIR"/>
    <property type="match status" value="1"/>
</dbReference>
<feature type="domain" description="Ig-like" evidence="24">
    <location>
        <begin position="215"/>
        <end position="322"/>
    </location>
</feature>
<keyword evidence="4" id="KW-1003">Cell membrane</keyword>
<evidence type="ECO:0000256" key="14">
    <source>
        <dbReference type="ARBA" id="ARBA00023136"/>
    </source>
</evidence>
<dbReference type="AlphaFoldDB" id="A0A8C0XKV9"/>
<dbReference type="GO" id="GO:0009986">
    <property type="term" value="C:cell surface"/>
    <property type="evidence" value="ECO:0007669"/>
    <property type="project" value="UniProtKB-ARBA"/>
</dbReference>
<dbReference type="PRINTS" id="PR01537">
    <property type="entry name" value="INTRLKN1R1F"/>
</dbReference>
<evidence type="ECO:0000256" key="18">
    <source>
        <dbReference type="ARBA" id="ARBA00023319"/>
    </source>
</evidence>
<evidence type="ECO:0000256" key="20">
    <source>
        <dbReference type="ARBA" id="ARBA00053718"/>
    </source>
</evidence>
<dbReference type="SMART" id="SM00409">
    <property type="entry name" value="IG"/>
    <property type="match status" value="3"/>
</dbReference>
<dbReference type="GO" id="GO:0005886">
    <property type="term" value="C:plasma membrane"/>
    <property type="evidence" value="ECO:0007669"/>
    <property type="project" value="UniProtKB-SubCell"/>
</dbReference>
<dbReference type="InterPro" id="IPR003599">
    <property type="entry name" value="Ig_sub"/>
</dbReference>
<organism evidence="25">
    <name type="scientific">Castor canadensis</name>
    <name type="common">American beaver</name>
    <dbReference type="NCBI Taxonomy" id="51338"/>
    <lineage>
        <taxon>Eukaryota</taxon>
        <taxon>Metazoa</taxon>
        <taxon>Chordata</taxon>
        <taxon>Craniata</taxon>
        <taxon>Vertebrata</taxon>
        <taxon>Euteleostomi</taxon>
        <taxon>Mammalia</taxon>
        <taxon>Eutheria</taxon>
        <taxon>Euarchontoglires</taxon>
        <taxon>Glires</taxon>
        <taxon>Rodentia</taxon>
        <taxon>Castorimorpha</taxon>
        <taxon>Castoridae</taxon>
        <taxon>Castor</taxon>
    </lineage>
</organism>
<keyword evidence="9" id="KW-0677">Repeat</keyword>
<keyword evidence="10" id="KW-0378">Hydrolase</keyword>
<comment type="similarity">
    <text evidence="3">Belongs to the interleukin-1 receptor family.</text>
</comment>
<keyword evidence="8" id="KW-0732">Signal</keyword>
<dbReference type="FunFam" id="2.60.40.10:FF:001471">
    <property type="entry name" value="interleukin-1 receptor-like 1 isoform X3"/>
    <property type="match status" value="1"/>
</dbReference>
<dbReference type="InterPro" id="IPR000157">
    <property type="entry name" value="TIR_dom"/>
</dbReference>
<evidence type="ECO:0000256" key="6">
    <source>
        <dbReference type="ARBA" id="ARBA00022525"/>
    </source>
</evidence>
<feature type="transmembrane region" description="Helical" evidence="22">
    <location>
        <begin position="332"/>
        <end position="357"/>
    </location>
</feature>
<dbReference type="InterPro" id="IPR013783">
    <property type="entry name" value="Ig-like_fold"/>
</dbReference>
<dbReference type="InterPro" id="IPR036179">
    <property type="entry name" value="Ig-like_dom_sf"/>
</dbReference>
<dbReference type="GO" id="GO:0004908">
    <property type="term" value="F:interleukin-1 receptor activity"/>
    <property type="evidence" value="ECO:0007669"/>
    <property type="project" value="InterPro"/>
</dbReference>
<dbReference type="PROSITE" id="PS50104">
    <property type="entry name" value="TIR"/>
    <property type="match status" value="1"/>
</dbReference>
<dbReference type="GO" id="GO:0016787">
    <property type="term" value="F:hydrolase activity"/>
    <property type="evidence" value="ECO:0007669"/>
    <property type="project" value="UniProtKB-KW"/>
</dbReference>
<dbReference type="InterPro" id="IPR035897">
    <property type="entry name" value="Toll_tir_struct_dom_sf"/>
</dbReference>
<keyword evidence="7 22" id="KW-0812">Transmembrane</keyword>
<dbReference type="PRINTS" id="PR01536">
    <property type="entry name" value="INTRLKN1R12F"/>
</dbReference>
<evidence type="ECO:0000256" key="8">
    <source>
        <dbReference type="ARBA" id="ARBA00022729"/>
    </source>
</evidence>
<proteinExistence type="inferred from homology"/>
<evidence type="ECO:0000256" key="22">
    <source>
        <dbReference type="SAM" id="Phobius"/>
    </source>
</evidence>
<dbReference type="FunFam" id="2.60.40.10:FF:000284">
    <property type="entry name" value="interleukin-1 receptor accessory protein-like 1"/>
    <property type="match status" value="1"/>
</dbReference>
<evidence type="ECO:0000256" key="5">
    <source>
        <dbReference type="ARBA" id="ARBA00022499"/>
    </source>
</evidence>
<dbReference type="Gene3D" id="3.40.50.10140">
    <property type="entry name" value="Toll/interleukin-1 receptor homology (TIR) domain"/>
    <property type="match status" value="1"/>
</dbReference>
<evidence type="ECO:0000256" key="16">
    <source>
        <dbReference type="ARBA" id="ARBA00023170"/>
    </source>
</evidence>
<dbReference type="Gene3D" id="2.60.40.10">
    <property type="entry name" value="Immunoglobulins"/>
    <property type="match status" value="3"/>
</dbReference>
<accession>A0A8C0XKV9</accession>
<dbReference type="InterPro" id="IPR003598">
    <property type="entry name" value="Ig_sub2"/>
</dbReference>
<sequence length="559" mass="63938">LTDKQSMVLWILIILTVSMYFTAAKGSKLSWGLENEALIVRCPKRGGSLYPVDWYYSKTNEAVPSQKRNHVFASGGRLKFLPAKLDDSGIYACIIRSPTLNMTGYVNVTIYKKQSGCNIPDYLMYSTVSGSEKNSRISCPTIDLYNWTAPLEWFKNCKALQGSRYKIHRSSLVIDNVRYDDEGDYTCKFTHTENGVSYSVTATRSFTVKGFSMLPVIIAPPHNETMEVEIGKTVNITCSACFGKGNQSFAGVLWQVNRSRVRDFGEARIQEEEEQNQSYSSVLSCLNKNLRISDFKEEDLSLEYDCVAWNFRGIRRHTIRLSRKKPIDRQNMYYIVSGCSILLMFINILVIVLKVFWIEVVLLWRDIARPYKTSNDGKLYDAYVIYPRNYKSSSEGAGSVEYFVHQILPDVLENKYGYNLCIYGRDLLPGEDAATEVETNIRRSRRHMLILTPHVIHSEEFAYEQEIALHSALIHNDSKVILIEMEAMGEPGGLQVGGLQESLKHLMKVQGTIKWREDHVANKWSLNSKFWKHLRYQMPVPSKLPRKTSGVAHLSDQCH</sequence>
<evidence type="ECO:0000259" key="24">
    <source>
        <dbReference type="PROSITE" id="PS50835"/>
    </source>
</evidence>
<protein>
    <recommendedName>
        <fullName evidence="21">Interleukin-1 receptor-like 1</fullName>
    </recommendedName>
</protein>
<evidence type="ECO:0000256" key="1">
    <source>
        <dbReference type="ARBA" id="ARBA00004251"/>
    </source>
</evidence>
<dbReference type="InterPro" id="IPR004074">
    <property type="entry name" value="IL-1_rcpt_I/II-typ"/>
</dbReference>
<dbReference type="CDD" id="cd05757">
    <property type="entry name" value="Ig2_IL1R-like"/>
    <property type="match status" value="1"/>
</dbReference>
<dbReference type="InterPro" id="IPR007110">
    <property type="entry name" value="Ig-like_dom"/>
</dbReference>
<gene>
    <name evidence="25" type="primary">Il1rl1</name>
</gene>
<evidence type="ECO:0000256" key="15">
    <source>
        <dbReference type="ARBA" id="ARBA00023157"/>
    </source>
</evidence>
<evidence type="ECO:0000256" key="2">
    <source>
        <dbReference type="ARBA" id="ARBA00004613"/>
    </source>
</evidence>
<keyword evidence="6" id="KW-0964">Secreted</keyword>
<dbReference type="Ensembl" id="ENSCCNT00000031621.1">
    <property type="protein sequence ID" value="ENSCCNP00000024816.1"/>
    <property type="gene ID" value="ENSCCNG00000024280.1"/>
</dbReference>
<keyword evidence="15" id="KW-1015">Disulfide bond</keyword>
<dbReference type="GO" id="GO:0002113">
    <property type="term" value="F:interleukin-33 binding"/>
    <property type="evidence" value="ECO:0007669"/>
    <property type="project" value="TreeGrafter"/>
</dbReference>
<feature type="domain" description="Ig-like" evidence="24">
    <location>
        <begin position="34"/>
        <end position="109"/>
    </location>
</feature>
<evidence type="ECO:0000256" key="17">
    <source>
        <dbReference type="ARBA" id="ARBA00023180"/>
    </source>
</evidence>
<evidence type="ECO:0000256" key="3">
    <source>
        <dbReference type="ARBA" id="ARBA00009752"/>
    </source>
</evidence>
<keyword evidence="17" id="KW-0325">Glycoprotein</keyword>
<evidence type="ECO:0000256" key="12">
    <source>
        <dbReference type="ARBA" id="ARBA00022989"/>
    </source>
</evidence>
<reference evidence="25" key="1">
    <citation type="submission" date="2023-09" db="UniProtKB">
        <authorList>
            <consortium name="Ensembl"/>
        </authorList>
    </citation>
    <scope>IDENTIFICATION</scope>
</reference>
<dbReference type="SMART" id="SM00255">
    <property type="entry name" value="TIR"/>
    <property type="match status" value="1"/>
</dbReference>
<keyword evidence="13" id="KW-0520">NAD</keyword>
<evidence type="ECO:0000256" key="10">
    <source>
        <dbReference type="ARBA" id="ARBA00022801"/>
    </source>
</evidence>
<feature type="transmembrane region" description="Helical" evidence="22">
    <location>
        <begin position="6"/>
        <end position="23"/>
    </location>
</feature>
<feature type="domain" description="Ig-like" evidence="24">
    <location>
        <begin position="120"/>
        <end position="203"/>
    </location>
</feature>
<dbReference type="Pfam" id="PF00047">
    <property type="entry name" value="ig"/>
    <property type="match status" value="1"/>
</dbReference>
<keyword evidence="16" id="KW-0675">Receptor</keyword>
<dbReference type="PANTHER" id="PTHR11890:SF7">
    <property type="entry name" value="INTERLEUKIN-1 RECEPTOR-LIKE 1"/>
    <property type="match status" value="1"/>
</dbReference>
<evidence type="ECO:0000256" key="13">
    <source>
        <dbReference type="ARBA" id="ARBA00023027"/>
    </source>
</evidence>
<dbReference type="PROSITE" id="PS50835">
    <property type="entry name" value="IG_LIKE"/>
    <property type="match status" value="3"/>
</dbReference>
<evidence type="ECO:0000256" key="7">
    <source>
        <dbReference type="ARBA" id="ARBA00022692"/>
    </source>
</evidence>
<dbReference type="FunFam" id="2.60.40.10:FF:000188">
    <property type="entry name" value="Interleukin-1 receptor accessory protein-like 1"/>
    <property type="match status" value="1"/>
</dbReference>